<evidence type="ECO:0008006" key="2">
    <source>
        <dbReference type="Google" id="ProtNLM"/>
    </source>
</evidence>
<reference evidence="1" key="1">
    <citation type="submission" date="2019-08" db="EMBL/GenBank/DDBJ databases">
        <authorList>
            <person name="Kucharzyk K."/>
            <person name="Murdoch R.W."/>
            <person name="Higgins S."/>
            <person name="Loffler F."/>
        </authorList>
    </citation>
    <scope>NUCLEOTIDE SEQUENCE</scope>
</reference>
<sequence length="73" mass="8120">MGDNSVEVEVKVILSYGTFIPDVAGSIQETVIDEIGKITGMNVPRIDVIVVDLEAEKEEENQENEEEDEDPQK</sequence>
<dbReference type="EMBL" id="VSSQ01085770">
    <property type="protein sequence ID" value="MPN33326.1"/>
    <property type="molecule type" value="Genomic_DNA"/>
</dbReference>
<dbReference type="Pfam" id="PF03780">
    <property type="entry name" value="Asp23"/>
    <property type="match status" value="1"/>
</dbReference>
<dbReference type="PANTHER" id="PTHR34297">
    <property type="entry name" value="HYPOTHETICAL CYTOSOLIC PROTEIN-RELATED"/>
    <property type="match status" value="1"/>
</dbReference>
<organism evidence="1">
    <name type="scientific">bioreactor metagenome</name>
    <dbReference type="NCBI Taxonomy" id="1076179"/>
    <lineage>
        <taxon>unclassified sequences</taxon>
        <taxon>metagenomes</taxon>
        <taxon>ecological metagenomes</taxon>
    </lineage>
</organism>
<dbReference type="AlphaFoldDB" id="A0A645H4A8"/>
<name>A0A645H4A8_9ZZZZ</name>
<comment type="caution">
    <text evidence="1">The sequence shown here is derived from an EMBL/GenBank/DDBJ whole genome shotgun (WGS) entry which is preliminary data.</text>
</comment>
<accession>A0A645H4A8</accession>
<dbReference type="InterPro" id="IPR005531">
    <property type="entry name" value="Asp23"/>
</dbReference>
<gene>
    <name evidence="1" type="ORF">SDC9_180811</name>
</gene>
<evidence type="ECO:0000313" key="1">
    <source>
        <dbReference type="EMBL" id="MPN33326.1"/>
    </source>
</evidence>
<protein>
    <recommendedName>
        <fullName evidence="2">Asp23/Gls24 family envelope stress response protein</fullName>
    </recommendedName>
</protein>
<proteinExistence type="predicted"/>